<dbReference type="Gene3D" id="3.40.50.1820">
    <property type="entry name" value="alpha/beta hydrolase"/>
    <property type="match status" value="1"/>
</dbReference>
<gene>
    <name evidence="2" type="ordered locus">Metbo_1482</name>
</gene>
<dbReference type="PANTHER" id="PTHR37017:SF11">
    <property type="entry name" value="ESTERASE_LIPASE_THIOESTERASE DOMAIN-CONTAINING PROTEIN"/>
    <property type="match status" value="1"/>
</dbReference>
<dbReference type="InterPro" id="IPR052897">
    <property type="entry name" value="Sec-Metab_Biosynth_Hydrolase"/>
</dbReference>
<evidence type="ECO:0000259" key="1">
    <source>
        <dbReference type="Pfam" id="PF00561"/>
    </source>
</evidence>
<accession>F0T8G5</accession>
<evidence type="ECO:0000313" key="3">
    <source>
        <dbReference type="Proteomes" id="UP000007490"/>
    </source>
</evidence>
<dbReference type="OrthoDB" id="8468at2157"/>
<feature type="domain" description="AB hydrolase-1" evidence="1">
    <location>
        <begin position="68"/>
        <end position="126"/>
    </location>
</feature>
<dbReference type="Pfam" id="PF00561">
    <property type="entry name" value="Abhydrolase_1"/>
    <property type="match status" value="1"/>
</dbReference>
<name>F0T8G5_METLA</name>
<dbReference type="KEGG" id="mel:Metbo_1482"/>
<keyword evidence="3" id="KW-1185">Reference proteome</keyword>
<dbReference type="AlphaFoldDB" id="F0T8G5"/>
<dbReference type="Proteomes" id="UP000007490">
    <property type="component" value="Chromosome"/>
</dbReference>
<dbReference type="InterPro" id="IPR029058">
    <property type="entry name" value="AB_hydrolase_fold"/>
</dbReference>
<dbReference type="InterPro" id="IPR000073">
    <property type="entry name" value="AB_hydrolase_1"/>
</dbReference>
<reference evidence="2 3" key="2">
    <citation type="journal article" date="2014" name="Int. J. Syst. Evol. Microbiol.">
        <title>Methanobacterium paludis sp. nov. and a novel strain of Methanobacterium lacus isolated from northern peatlands.</title>
        <authorList>
            <person name="Cadillo-Quiroz H."/>
            <person name="Brauer S.L."/>
            <person name="Goodson N."/>
            <person name="Yavitt J.B."/>
            <person name="Zinder S.H."/>
        </authorList>
    </citation>
    <scope>NUCLEOTIDE SEQUENCE [LARGE SCALE GENOMIC DNA]</scope>
    <source>
        <strain evidence="2 3">AL-21</strain>
    </source>
</reference>
<dbReference type="PANTHER" id="PTHR37017">
    <property type="entry name" value="AB HYDROLASE-1 DOMAIN-CONTAINING PROTEIN-RELATED"/>
    <property type="match status" value="1"/>
</dbReference>
<protein>
    <submittedName>
        <fullName evidence="2">Alpha/beta hydrolase fold protein</fullName>
    </submittedName>
</protein>
<sequence>MNTHKKSSYVLVHGGNMSTETWNKLAEIKVCTPDGKMGGKVWNTIKPLIEENDHLVFAPTLLDEHSSTLTEHIDQIKRLILKNNLEYVVLVGHSYGGMIITGVAAEMPDRIRSMVYIDAAVPDPGQSLFDIIASGGCDPLSFNGLEPAAPYIEKLDFDALKIKNIPKTYILCTESIFADATKVATEKIASNREGWTYYELKSSHIPMATMPKQLLQLILKPES</sequence>
<dbReference type="eggNOG" id="arCOG01648">
    <property type="taxonomic scope" value="Archaea"/>
</dbReference>
<dbReference type="HOGENOM" id="CLU_046066_3_2_2"/>
<organism evidence="2 3">
    <name type="scientific">Methanobacterium lacus (strain AL-21)</name>
    <dbReference type="NCBI Taxonomy" id="877455"/>
    <lineage>
        <taxon>Archaea</taxon>
        <taxon>Methanobacteriati</taxon>
        <taxon>Methanobacteriota</taxon>
        <taxon>Methanomada group</taxon>
        <taxon>Methanobacteria</taxon>
        <taxon>Methanobacteriales</taxon>
        <taxon>Methanobacteriaceae</taxon>
        <taxon>Methanobacterium</taxon>
    </lineage>
</organism>
<dbReference type="SUPFAM" id="SSF53474">
    <property type="entry name" value="alpha/beta-Hydrolases"/>
    <property type="match status" value="1"/>
</dbReference>
<reference evidence="3" key="1">
    <citation type="submission" date="2011-02" db="EMBL/GenBank/DDBJ databases">
        <title>Complete sequence of Methanobacterium sp. AL-21.</title>
        <authorList>
            <consortium name="US DOE Joint Genome Institute"/>
            <person name="Lucas S."/>
            <person name="Copeland A."/>
            <person name="Lapidus A."/>
            <person name="Cheng J.-F."/>
            <person name="Goodwin L."/>
            <person name="Pitluck S."/>
            <person name="Chertkov O."/>
            <person name="Detter J.C."/>
            <person name="Han C."/>
            <person name="Tapia R."/>
            <person name="Land M."/>
            <person name="Hauser L."/>
            <person name="Kyrpides N."/>
            <person name="Ivanova N."/>
            <person name="Mikhailova N."/>
            <person name="Pagani I."/>
            <person name="Cadillo-Quiroz H."/>
            <person name="Imachi H."/>
            <person name="Zinder S."/>
            <person name="Liu W."/>
            <person name="Woyke T."/>
        </authorList>
    </citation>
    <scope>NUCLEOTIDE SEQUENCE [LARGE SCALE GENOMIC DNA]</scope>
    <source>
        <strain evidence="3">AL-21</strain>
    </source>
</reference>
<keyword evidence="2" id="KW-0378">Hydrolase</keyword>
<proteinExistence type="predicted"/>
<dbReference type="RefSeq" id="WP_013645067.1">
    <property type="nucleotide sequence ID" value="NC_015216.1"/>
</dbReference>
<dbReference type="STRING" id="877455.Metbo_1482"/>
<dbReference type="GeneID" id="10277933"/>
<dbReference type="GO" id="GO:0016787">
    <property type="term" value="F:hydrolase activity"/>
    <property type="evidence" value="ECO:0007669"/>
    <property type="project" value="UniProtKB-KW"/>
</dbReference>
<evidence type="ECO:0000313" key="2">
    <source>
        <dbReference type="EMBL" id="ADZ09716.1"/>
    </source>
</evidence>
<dbReference type="EMBL" id="CP002551">
    <property type="protein sequence ID" value="ADZ09716.1"/>
    <property type="molecule type" value="Genomic_DNA"/>
</dbReference>